<dbReference type="SUPFAM" id="SSF54637">
    <property type="entry name" value="Thioesterase/thiol ester dehydrase-isomerase"/>
    <property type="match status" value="1"/>
</dbReference>
<dbReference type="RefSeq" id="WP_014427956.1">
    <property type="nucleotide sequence ID" value="NC_017075.1"/>
</dbReference>
<dbReference type="InterPro" id="IPR002539">
    <property type="entry name" value="MaoC-like_dom"/>
</dbReference>
<dbReference type="InterPro" id="IPR029069">
    <property type="entry name" value="HotDog_dom_sf"/>
</dbReference>
<sequence length="494" mass="51945">MLTETRPTAALHDGARFPAATSTSRPPVIDADEDVSENLPYDEILVGQSAVRTRELTMDDVRLFATVSENRNPVHLDPRFAAGTGHGKVIAHGMWTGALVSGLIGSRLPGPGTVYLSQDLHFLHTISVGDRITATVTVVEKREADRVVVLDCGCVNQDGILVAGGVAEVVAPLTKVQTAPVELPEVQLIGHHQHDALLKKCERLAPVPTAVAYPCNEPALRAAIDAAEAGLIAPVLVGPARQMKAIAAEHGLDISACRIVDVELPKDAAETAARLARDGEVGALMKGSLHTDELMAAVVRKENALRTAARISHVFVMHVPTYERTLLITDAAINISPTLDDKVHIIQNAIHLAQALGIKKPNVAILSAVENVNPKIPSTIEAAVLCKMADRGQITGGVLDGPLAFDNAISVEAARTKGIDSPVAGKADILLVPDLVAGNMLAKQLSFLANADAAGIVLGAKVPVILTSRADNQRSRLASCAIAALLADARRATE</sequence>
<reference evidence="6 7" key="1">
    <citation type="journal article" date="2012" name="J. Bacteriol.">
        <title>Complete genome sequence of phototrophic betaproteobacterium Rubrivivax gelatinosus IL144.</title>
        <authorList>
            <person name="Nagashima S."/>
            <person name="Kamimura A."/>
            <person name="Shimizu T."/>
            <person name="Nakamura-isaki S."/>
            <person name="Aono E."/>
            <person name="Sakamoto K."/>
            <person name="Ichikawa N."/>
            <person name="Nakazawa H."/>
            <person name="Sekine M."/>
            <person name="Yamazaki S."/>
            <person name="Fujita N."/>
            <person name="Shimada K."/>
            <person name="Hanada S."/>
            <person name="Nagashima K.V.P."/>
        </authorList>
    </citation>
    <scope>NUCLEOTIDE SEQUENCE [LARGE SCALE GENOMIC DNA]</scope>
    <source>
        <strain evidence="7">NBRC 100245 / IL144</strain>
    </source>
</reference>
<dbReference type="Gene3D" id="3.40.718.10">
    <property type="entry name" value="Isopropylmalate Dehydrogenase"/>
    <property type="match status" value="1"/>
</dbReference>
<dbReference type="CDD" id="cd03449">
    <property type="entry name" value="R_hydratase"/>
    <property type="match status" value="1"/>
</dbReference>
<evidence type="ECO:0000313" key="7">
    <source>
        <dbReference type="Proteomes" id="UP000007883"/>
    </source>
</evidence>
<dbReference type="eggNOG" id="COG0280">
    <property type="taxonomic scope" value="Bacteria"/>
</dbReference>
<dbReference type="PANTHER" id="PTHR43356">
    <property type="entry name" value="PHOSPHATE ACETYLTRANSFERASE"/>
    <property type="match status" value="1"/>
</dbReference>
<evidence type="ECO:0000259" key="5">
    <source>
        <dbReference type="Pfam" id="PF01575"/>
    </source>
</evidence>
<gene>
    <name evidence="6" type="ordered locus">RGE_17510</name>
</gene>
<evidence type="ECO:0000256" key="1">
    <source>
        <dbReference type="ARBA" id="ARBA00022679"/>
    </source>
</evidence>
<protein>
    <submittedName>
        <fullName evidence="6">Phosphate acetyl/butyryl transferase family protein</fullName>
    </submittedName>
</protein>
<dbReference type="EMBL" id="AP012320">
    <property type="protein sequence ID" value="BAL95092.1"/>
    <property type="molecule type" value="Genomic_DNA"/>
</dbReference>
<dbReference type="eggNOG" id="COG2030">
    <property type="taxonomic scope" value="Bacteria"/>
</dbReference>
<dbReference type="PATRIC" id="fig|983917.3.peg.1717"/>
<keyword evidence="1 6" id="KW-0808">Transferase</keyword>
<dbReference type="KEGG" id="rge:RGE_17510"/>
<evidence type="ECO:0000256" key="3">
    <source>
        <dbReference type="SAM" id="MobiDB-lite"/>
    </source>
</evidence>
<feature type="region of interest" description="Disordered" evidence="3">
    <location>
        <begin position="1"/>
        <end position="28"/>
    </location>
</feature>
<feature type="domain" description="Phosphate acetyl/butaryl transferase" evidence="4">
    <location>
        <begin position="266"/>
        <end position="484"/>
    </location>
</feature>
<dbReference type="Proteomes" id="UP000007883">
    <property type="component" value="Chromosome"/>
</dbReference>
<accession>I0HQ05</accession>
<dbReference type="AlphaFoldDB" id="I0HQ05"/>
<dbReference type="Pfam" id="PF01575">
    <property type="entry name" value="MaoC_dehydratas"/>
    <property type="match status" value="1"/>
</dbReference>
<organism evidence="6 7">
    <name type="scientific">Rubrivivax gelatinosus (strain NBRC 100245 / IL144)</name>
    <dbReference type="NCBI Taxonomy" id="983917"/>
    <lineage>
        <taxon>Bacteria</taxon>
        <taxon>Pseudomonadati</taxon>
        <taxon>Pseudomonadota</taxon>
        <taxon>Betaproteobacteria</taxon>
        <taxon>Burkholderiales</taxon>
        <taxon>Sphaerotilaceae</taxon>
        <taxon>Rubrivivax</taxon>
    </lineage>
</organism>
<dbReference type="Pfam" id="PF01515">
    <property type="entry name" value="PTA_PTB"/>
    <property type="match status" value="1"/>
</dbReference>
<dbReference type="PANTHER" id="PTHR43356:SF2">
    <property type="entry name" value="PHOSPHATE ACETYLTRANSFERASE"/>
    <property type="match status" value="1"/>
</dbReference>
<keyword evidence="2" id="KW-0012">Acyltransferase</keyword>
<dbReference type="NCBIfam" id="NF006045">
    <property type="entry name" value="PRK08190.1"/>
    <property type="match status" value="1"/>
</dbReference>
<proteinExistence type="predicted"/>
<dbReference type="SUPFAM" id="SSF53659">
    <property type="entry name" value="Isocitrate/Isopropylmalate dehydrogenase-like"/>
    <property type="match status" value="1"/>
</dbReference>
<evidence type="ECO:0000313" key="6">
    <source>
        <dbReference type="EMBL" id="BAL95092.1"/>
    </source>
</evidence>
<dbReference type="Gene3D" id="3.10.129.10">
    <property type="entry name" value="Hotdog Thioesterase"/>
    <property type="match status" value="1"/>
</dbReference>
<dbReference type="HOGENOM" id="CLU_042890_0_1_4"/>
<evidence type="ECO:0000256" key="2">
    <source>
        <dbReference type="ARBA" id="ARBA00023315"/>
    </source>
</evidence>
<dbReference type="GO" id="GO:0016746">
    <property type="term" value="F:acyltransferase activity"/>
    <property type="evidence" value="ECO:0007669"/>
    <property type="project" value="UniProtKB-KW"/>
</dbReference>
<dbReference type="STRING" id="983917.RGE_17510"/>
<dbReference type="NCBIfam" id="NF008852">
    <property type="entry name" value="PRK11890.1"/>
    <property type="match status" value="1"/>
</dbReference>
<dbReference type="InterPro" id="IPR050500">
    <property type="entry name" value="Phos_Acetyltrans/Butyryltrans"/>
</dbReference>
<feature type="domain" description="MaoC-like" evidence="5">
    <location>
        <begin position="51"/>
        <end position="147"/>
    </location>
</feature>
<keyword evidence="7" id="KW-1185">Reference proteome</keyword>
<name>I0HQ05_RUBGI</name>
<evidence type="ECO:0000259" key="4">
    <source>
        <dbReference type="Pfam" id="PF01515"/>
    </source>
</evidence>
<dbReference type="InterPro" id="IPR002505">
    <property type="entry name" value="PTA_PTB"/>
</dbReference>